<gene>
    <name evidence="3" type="ORF">GTQ55_00995</name>
</gene>
<keyword evidence="1" id="KW-1133">Transmembrane helix</keyword>
<dbReference type="InterPro" id="IPR009045">
    <property type="entry name" value="Zn_M74/Hedgehog-like"/>
</dbReference>
<keyword evidence="1" id="KW-0812">Transmembrane</keyword>
<evidence type="ECO:0000256" key="1">
    <source>
        <dbReference type="SAM" id="Phobius"/>
    </source>
</evidence>
<reference evidence="3 4" key="1">
    <citation type="submission" date="2020-01" db="EMBL/GenBank/DDBJ databases">
        <title>The possibility of degradation of plastic by Microbulbifer hydrolyticus IRE-31.</title>
        <authorList>
            <person name="Liu L."/>
        </authorList>
    </citation>
    <scope>NUCLEOTIDE SEQUENCE [LARGE SCALE GENOMIC DNA]</scope>
    <source>
        <strain evidence="3 4">IRE-31</strain>
    </source>
</reference>
<keyword evidence="1" id="KW-0472">Membrane</keyword>
<evidence type="ECO:0000313" key="3">
    <source>
        <dbReference type="EMBL" id="QHQ37698.1"/>
    </source>
</evidence>
<dbReference type="Pfam" id="PF08291">
    <property type="entry name" value="Peptidase_M15_3"/>
    <property type="match status" value="1"/>
</dbReference>
<keyword evidence="4" id="KW-1185">Reference proteome</keyword>
<sequence length="226" mass="25987">MPSGNRFSMFKRRYDHLPPNQQTNWWVVVGVALLLLLLLLLLWLYLYFKALEKPYVELKGYRVATHASFNQFLRERGNRREFGQLADFLKDAGVADATEPENLLRQGSDWLDINEPPFAIPPRDYWPNMVATLKLVRDELVPSIGPVDVVSAFRTDGYNRKAGGSSKSKHKTFCGLDLVPRSNISRKELIEELRNLHARLGPESHMGLGIYSGVRFHVDTCGFRRW</sequence>
<proteinExistence type="predicted"/>
<accession>A0ABX6ISM8</accession>
<protein>
    <recommendedName>
        <fullName evidence="2">Peptidase M15A C-terminal domain-containing protein</fullName>
    </recommendedName>
</protein>
<dbReference type="InterPro" id="IPR013230">
    <property type="entry name" value="Peptidase_M15A_C"/>
</dbReference>
<feature type="domain" description="Peptidase M15A C-terminal" evidence="2">
    <location>
        <begin position="127"/>
        <end position="196"/>
    </location>
</feature>
<organism evidence="3 4">
    <name type="scientific">Microbulbifer hydrolyticus</name>
    <dbReference type="NCBI Taxonomy" id="48074"/>
    <lineage>
        <taxon>Bacteria</taxon>
        <taxon>Pseudomonadati</taxon>
        <taxon>Pseudomonadota</taxon>
        <taxon>Gammaproteobacteria</taxon>
        <taxon>Cellvibrionales</taxon>
        <taxon>Microbulbiferaceae</taxon>
        <taxon>Microbulbifer</taxon>
    </lineage>
</organism>
<evidence type="ECO:0000313" key="4">
    <source>
        <dbReference type="Proteomes" id="UP000464675"/>
    </source>
</evidence>
<dbReference type="Proteomes" id="UP000464675">
    <property type="component" value="Chromosome"/>
</dbReference>
<dbReference type="EMBL" id="CP047491">
    <property type="protein sequence ID" value="QHQ37698.1"/>
    <property type="molecule type" value="Genomic_DNA"/>
</dbReference>
<dbReference type="Gene3D" id="3.30.1380.10">
    <property type="match status" value="1"/>
</dbReference>
<evidence type="ECO:0000259" key="2">
    <source>
        <dbReference type="Pfam" id="PF08291"/>
    </source>
</evidence>
<feature type="transmembrane region" description="Helical" evidence="1">
    <location>
        <begin position="25"/>
        <end position="48"/>
    </location>
</feature>
<dbReference type="SUPFAM" id="SSF55166">
    <property type="entry name" value="Hedgehog/DD-peptidase"/>
    <property type="match status" value="1"/>
</dbReference>
<name>A0ABX6ISM8_9GAMM</name>